<feature type="domain" description="GFO/IDH/MocA-like oxidoreductase" evidence="2">
    <location>
        <begin position="152"/>
        <end position="272"/>
    </location>
</feature>
<evidence type="ECO:0000259" key="2">
    <source>
        <dbReference type="Pfam" id="PF22725"/>
    </source>
</evidence>
<comment type="caution">
    <text evidence="3">The sequence shown here is derived from an EMBL/GenBank/DDBJ whole genome shotgun (WGS) entry which is preliminary data.</text>
</comment>
<reference evidence="3 4" key="1">
    <citation type="submission" date="2018-09" db="EMBL/GenBank/DDBJ databases">
        <title>Isolation, diversity and antifungal activity of actinobacteria from wheat.</title>
        <authorList>
            <person name="Han C."/>
        </authorList>
    </citation>
    <scope>NUCLEOTIDE SEQUENCE [LARGE SCALE GENOMIC DNA]</scope>
    <source>
        <strain evidence="3 4">NEAU-YY265</strain>
    </source>
</reference>
<dbReference type="PANTHER" id="PTHR43249">
    <property type="entry name" value="UDP-N-ACETYL-2-AMINO-2-DEOXY-D-GLUCURONATE OXIDASE"/>
    <property type="match status" value="1"/>
</dbReference>
<dbReference type="InterPro" id="IPR036291">
    <property type="entry name" value="NAD(P)-bd_dom_sf"/>
</dbReference>
<dbReference type="PANTHER" id="PTHR43249:SF1">
    <property type="entry name" value="D-GLUCOSIDE 3-DEHYDROGENASE"/>
    <property type="match status" value="1"/>
</dbReference>
<dbReference type="OrthoDB" id="9815825at2"/>
<evidence type="ECO:0000313" key="4">
    <source>
        <dbReference type="Proteomes" id="UP000284057"/>
    </source>
</evidence>
<feature type="domain" description="Gfo/Idh/MocA-like oxidoreductase N-terminal" evidence="1">
    <location>
        <begin position="22"/>
        <end position="132"/>
    </location>
</feature>
<dbReference type="SUPFAM" id="SSF51735">
    <property type="entry name" value="NAD(P)-binding Rossmann-fold domains"/>
    <property type="match status" value="1"/>
</dbReference>
<gene>
    <name evidence="3" type="ORF">DY240_15135</name>
</gene>
<evidence type="ECO:0000259" key="1">
    <source>
        <dbReference type="Pfam" id="PF01408"/>
    </source>
</evidence>
<proteinExistence type="predicted"/>
<dbReference type="Gene3D" id="3.40.50.720">
    <property type="entry name" value="NAD(P)-binding Rossmann-like Domain"/>
    <property type="match status" value="1"/>
</dbReference>
<keyword evidence="4" id="KW-1185">Reference proteome</keyword>
<name>A0A418KQ42_9ACTN</name>
<dbReference type="EMBL" id="QUAL01000149">
    <property type="protein sequence ID" value="RIQ21464.1"/>
    <property type="molecule type" value="Genomic_DNA"/>
</dbReference>
<dbReference type="Pfam" id="PF01408">
    <property type="entry name" value="GFO_IDH_MocA"/>
    <property type="match status" value="1"/>
</dbReference>
<dbReference type="InterPro" id="IPR000683">
    <property type="entry name" value="Gfo/Idh/MocA-like_OxRdtase_N"/>
</dbReference>
<sequence length="378" mass="40492">MGRRVPREPRVSNPPPVAGAPVRVALVGTGAIADNVHLPALRSLGPAVRVEAAMDVDAGRLAAVAARWDIAATYEDLDLLLKEVRPDLAIICSPPAVHREQVVAVLESGAWAWCEKPPVLSLAEYDDLAAAESDGGPYAAIVFQHRFGSGARHARRLLDEGLLGRPLVAHCQTTWFRDDAYYAVPWRGRWETEGAGPAMGLGIHQIDLFLHLLGPWSHVTAFAGRLARDVRTDDVTTAAVRFQSGALATVVNSSVSPRQVSYLRIDCEAATVELDHLYGYGDDDWTYTPAPGTPPEQVEAWLPAVPGEPSSHRSQLAALLADLRSGRRPSTSGGSGRDALEFITAMYKSALTGRTVTRGSIGPGDPFYSAVNGGMELP</sequence>
<accession>A0A418KQ42</accession>
<dbReference type="InterPro" id="IPR052515">
    <property type="entry name" value="Gfo/Idh/MocA_Oxidoreductase"/>
</dbReference>
<dbReference type="Gene3D" id="3.30.360.10">
    <property type="entry name" value="Dihydrodipicolinate Reductase, domain 2"/>
    <property type="match status" value="1"/>
</dbReference>
<dbReference type="AlphaFoldDB" id="A0A418KQ42"/>
<dbReference type="InterPro" id="IPR055170">
    <property type="entry name" value="GFO_IDH_MocA-like_dom"/>
</dbReference>
<dbReference type="Pfam" id="PF22725">
    <property type="entry name" value="GFO_IDH_MocA_C3"/>
    <property type="match status" value="1"/>
</dbReference>
<protein>
    <submittedName>
        <fullName evidence="3">Gfo/Idh/MocA family oxidoreductase</fullName>
    </submittedName>
</protein>
<evidence type="ECO:0000313" key="3">
    <source>
        <dbReference type="EMBL" id="RIQ21464.1"/>
    </source>
</evidence>
<dbReference type="GO" id="GO:0000166">
    <property type="term" value="F:nucleotide binding"/>
    <property type="evidence" value="ECO:0007669"/>
    <property type="project" value="InterPro"/>
</dbReference>
<dbReference type="Proteomes" id="UP000284057">
    <property type="component" value="Unassembled WGS sequence"/>
</dbReference>
<dbReference type="SUPFAM" id="SSF55347">
    <property type="entry name" value="Glyceraldehyde-3-phosphate dehydrogenase-like, C-terminal domain"/>
    <property type="match status" value="1"/>
</dbReference>
<organism evidence="3 4">
    <name type="scientific">Jiangella rhizosphaerae</name>
    <dbReference type="NCBI Taxonomy" id="2293569"/>
    <lineage>
        <taxon>Bacteria</taxon>
        <taxon>Bacillati</taxon>
        <taxon>Actinomycetota</taxon>
        <taxon>Actinomycetes</taxon>
        <taxon>Jiangellales</taxon>
        <taxon>Jiangellaceae</taxon>
        <taxon>Jiangella</taxon>
    </lineage>
</organism>